<name>A0A183F888_HELPZ</name>
<dbReference type="OrthoDB" id="5868911at2759"/>
<evidence type="ECO:0000256" key="2">
    <source>
        <dbReference type="SAM" id="MobiDB-lite"/>
    </source>
</evidence>
<feature type="domain" description="DUF5641" evidence="3">
    <location>
        <begin position="84"/>
        <end position="174"/>
    </location>
</feature>
<organism evidence="5 6">
    <name type="scientific">Heligmosomoides polygyrus</name>
    <name type="common">Parasitic roundworm</name>
    <dbReference type="NCBI Taxonomy" id="6339"/>
    <lineage>
        <taxon>Eukaryota</taxon>
        <taxon>Metazoa</taxon>
        <taxon>Ecdysozoa</taxon>
        <taxon>Nematoda</taxon>
        <taxon>Chromadorea</taxon>
        <taxon>Rhabditida</taxon>
        <taxon>Rhabditina</taxon>
        <taxon>Rhabditomorpha</taxon>
        <taxon>Strongyloidea</taxon>
        <taxon>Heligmosomidae</taxon>
        <taxon>Heligmosomoides</taxon>
    </lineage>
</organism>
<reference evidence="6" key="2">
    <citation type="submission" date="2019-09" db="UniProtKB">
        <authorList>
            <consortium name="WormBaseParasite"/>
        </authorList>
    </citation>
    <scope>IDENTIFICATION</scope>
</reference>
<evidence type="ECO:0000259" key="3">
    <source>
        <dbReference type="Pfam" id="PF18701"/>
    </source>
</evidence>
<evidence type="ECO:0000313" key="6">
    <source>
        <dbReference type="WBParaSite" id="HPBE_0000238001-mRNA-1"/>
    </source>
</evidence>
<accession>A0A183F888</accession>
<reference evidence="4 5" key="1">
    <citation type="submission" date="2018-11" db="EMBL/GenBank/DDBJ databases">
        <authorList>
            <consortium name="Pathogen Informatics"/>
        </authorList>
    </citation>
    <scope>NUCLEOTIDE SEQUENCE [LARGE SCALE GENOMIC DNA]</scope>
</reference>
<evidence type="ECO:0000313" key="4">
    <source>
        <dbReference type="EMBL" id="VDO24876.1"/>
    </source>
</evidence>
<feature type="region of interest" description="Disordered" evidence="2">
    <location>
        <begin position="185"/>
        <end position="260"/>
    </location>
</feature>
<protein>
    <submittedName>
        <fullName evidence="6">DUF5641 domain-containing protein</fullName>
    </submittedName>
</protein>
<gene>
    <name evidence="4" type="ORF">HPBE_LOCUS2381</name>
</gene>
<dbReference type="WBParaSite" id="HPBE_0000238001-mRNA-1">
    <property type="protein sequence ID" value="HPBE_0000238001-mRNA-1"/>
    <property type="gene ID" value="HPBE_0000238001"/>
</dbReference>
<feature type="compositionally biased region" description="Acidic residues" evidence="2">
    <location>
        <begin position="198"/>
        <end position="236"/>
    </location>
</feature>
<feature type="coiled-coil region" evidence="1">
    <location>
        <begin position="281"/>
        <end position="308"/>
    </location>
</feature>
<sequence>MAKILGEEKDIDVRILLDAGSELSFIDTQLIKELNLPVVDFIQKDMIISSSCDSQEDTSYLTTQEASKLRTKSQANEALKDSVQKVDKFWATWQDYYLKELREFHKKNLQEGKTSAKTPSPWEVVLVSSSILPRNSWKLGRILDVVESEDGQIREVELRVGGGGTIRRPPNLLIPLDIRQETGQRMADEDLKKRVPVSDDEEEEDLLDLGDFDEEEEKEDSPTDEPEGQESEEGDETDKPPVDEPEETEEKEEARPPTRNDLAIFGVRMLKLVENIGTRQQVLLEELKEQTEERLDRIERKLTSYQMRTEYMLSVLMYGEEEEAESVTDQPTTSRRALTEGEPLPKKKREAFEVRVAASQLESLAECPERRVGCAPYALYRDGVLVRCRFCRAEGTHATDSCPTYPQTEDRRALMERHGYCLKCLGRCPREDIVQERKHYEEVLMRAPARH</sequence>
<dbReference type="EMBL" id="UZAH01003512">
    <property type="protein sequence ID" value="VDO24876.1"/>
    <property type="molecule type" value="Genomic_DNA"/>
</dbReference>
<dbReference type="InterPro" id="IPR040676">
    <property type="entry name" value="DUF5641"/>
</dbReference>
<evidence type="ECO:0000313" key="5">
    <source>
        <dbReference type="Proteomes" id="UP000050761"/>
    </source>
</evidence>
<dbReference type="AlphaFoldDB" id="A0A183F888"/>
<keyword evidence="1" id="KW-0175">Coiled coil</keyword>
<proteinExistence type="predicted"/>
<evidence type="ECO:0000256" key="1">
    <source>
        <dbReference type="SAM" id="Coils"/>
    </source>
</evidence>
<feature type="compositionally biased region" description="Basic and acidic residues" evidence="2">
    <location>
        <begin position="185"/>
        <end position="197"/>
    </location>
</feature>
<accession>A0A3P7TSW3</accession>
<dbReference type="Pfam" id="PF18701">
    <property type="entry name" value="DUF5641"/>
    <property type="match status" value="1"/>
</dbReference>
<keyword evidence="5" id="KW-1185">Reference proteome</keyword>
<dbReference type="Proteomes" id="UP000050761">
    <property type="component" value="Unassembled WGS sequence"/>
</dbReference>